<protein>
    <submittedName>
        <fullName evidence="1">Uncharacterized protein</fullName>
    </submittedName>
</protein>
<dbReference type="Proteomes" id="UP000622580">
    <property type="component" value="Unassembled WGS sequence"/>
</dbReference>
<reference evidence="1" key="1">
    <citation type="submission" date="2021-04" db="EMBL/GenBank/DDBJ databases">
        <title>Draft genome assembly of strain Phenylobacterium sp. 20VBR1 using MiniION and Illumina platforms.</title>
        <authorList>
            <person name="Thomas F.A."/>
            <person name="Krishnan K.P."/>
            <person name="Sinha R.K."/>
        </authorList>
    </citation>
    <scope>NUCLEOTIDE SEQUENCE</scope>
    <source>
        <strain evidence="1">20VBR1</strain>
    </source>
</reference>
<proteinExistence type="predicted"/>
<keyword evidence="2" id="KW-1185">Reference proteome</keyword>
<accession>A0A941D224</accession>
<dbReference type="EMBL" id="JAGSGD010000001">
    <property type="protein sequence ID" value="MBR7620721.1"/>
    <property type="molecule type" value="Genomic_DNA"/>
</dbReference>
<dbReference type="AlphaFoldDB" id="A0A941D224"/>
<sequence>MDEVALARRTKFAKTWNVNPLVAEIVEILLIYGGSAHRNLVAERIAMRRTDEQISDGLKREIFEAFDTHREGAANAGQPALACLPFGEGSHRWSLTPDAQSFLEQDPHPLTRAALCR</sequence>
<comment type="caution">
    <text evidence="1">The sequence shown here is derived from an EMBL/GenBank/DDBJ whole genome shotgun (WGS) entry which is preliminary data.</text>
</comment>
<evidence type="ECO:0000313" key="2">
    <source>
        <dbReference type="Proteomes" id="UP000622580"/>
    </source>
</evidence>
<evidence type="ECO:0000313" key="1">
    <source>
        <dbReference type="EMBL" id="MBR7620721.1"/>
    </source>
</evidence>
<organism evidence="1 2">
    <name type="scientific">Phenylobacterium glaciei</name>
    <dbReference type="NCBI Taxonomy" id="2803784"/>
    <lineage>
        <taxon>Bacteria</taxon>
        <taxon>Pseudomonadati</taxon>
        <taxon>Pseudomonadota</taxon>
        <taxon>Alphaproteobacteria</taxon>
        <taxon>Caulobacterales</taxon>
        <taxon>Caulobacteraceae</taxon>
        <taxon>Phenylobacterium</taxon>
    </lineage>
</organism>
<dbReference type="RefSeq" id="WP_215341447.1">
    <property type="nucleotide sequence ID" value="NZ_JAGSGD010000001.1"/>
</dbReference>
<gene>
    <name evidence="1" type="ORF">JKL49_15110</name>
</gene>
<name>A0A941D224_9CAUL</name>